<accession>A0ABT2ZZ31</accession>
<evidence type="ECO:0000313" key="9">
    <source>
        <dbReference type="Proteomes" id="UP001526166"/>
    </source>
</evidence>
<feature type="transmembrane region" description="Helical" evidence="6">
    <location>
        <begin position="150"/>
        <end position="169"/>
    </location>
</feature>
<name>A0ABT2ZZ31_9RHOB</name>
<keyword evidence="4 6" id="KW-1133">Transmembrane helix</keyword>
<feature type="domain" description="EamA" evidence="7">
    <location>
        <begin position="9"/>
        <end position="141"/>
    </location>
</feature>
<feature type="transmembrane region" description="Helical" evidence="6">
    <location>
        <begin position="97"/>
        <end position="115"/>
    </location>
</feature>
<dbReference type="Proteomes" id="UP001526166">
    <property type="component" value="Unassembled WGS sequence"/>
</dbReference>
<comment type="similarity">
    <text evidence="2">Belongs to the drug/metabolite transporter (DMT) superfamily. 10 TMS drug/metabolite exporter (DME) (TC 2.A.7.3) family.</text>
</comment>
<feature type="transmembrane region" description="Helical" evidence="6">
    <location>
        <begin position="35"/>
        <end position="57"/>
    </location>
</feature>
<feature type="transmembrane region" description="Helical" evidence="6">
    <location>
        <begin position="181"/>
        <end position="204"/>
    </location>
</feature>
<dbReference type="Pfam" id="PF00892">
    <property type="entry name" value="EamA"/>
    <property type="match status" value="2"/>
</dbReference>
<dbReference type="PANTHER" id="PTHR22911:SF6">
    <property type="entry name" value="SOLUTE CARRIER FAMILY 35 MEMBER G1"/>
    <property type="match status" value="1"/>
</dbReference>
<comment type="subcellular location">
    <subcellularLocation>
        <location evidence="1">Membrane</location>
        <topology evidence="1">Multi-pass membrane protein</topology>
    </subcellularLocation>
</comment>
<evidence type="ECO:0000256" key="6">
    <source>
        <dbReference type="SAM" id="Phobius"/>
    </source>
</evidence>
<evidence type="ECO:0000256" key="5">
    <source>
        <dbReference type="ARBA" id="ARBA00023136"/>
    </source>
</evidence>
<feature type="domain" description="EamA" evidence="7">
    <location>
        <begin position="150"/>
        <end position="275"/>
    </location>
</feature>
<reference evidence="8 9" key="1">
    <citation type="submission" date="2022-10" db="EMBL/GenBank/DDBJ databases">
        <title>Sinirhodobacter sp. nov., isolated from ocean surface sediments.</title>
        <authorList>
            <person name="He W."/>
            <person name="Wang L."/>
            <person name="Zhang D.-F."/>
        </authorList>
    </citation>
    <scope>NUCLEOTIDE SEQUENCE [LARGE SCALE GENOMIC DNA]</scope>
    <source>
        <strain evidence="8 9">WL0115</strain>
    </source>
</reference>
<protein>
    <submittedName>
        <fullName evidence="8">DMT family transporter</fullName>
    </submittedName>
</protein>
<feature type="transmembrane region" description="Helical" evidence="6">
    <location>
        <begin position="237"/>
        <end position="257"/>
    </location>
</feature>
<evidence type="ECO:0000256" key="2">
    <source>
        <dbReference type="ARBA" id="ARBA00009853"/>
    </source>
</evidence>
<comment type="caution">
    <text evidence="8">The sequence shown here is derived from an EMBL/GenBank/DDBJ whole genome shotgun (WGS) entry which is preliminary data.</text>
</comment>
<keyword evidence="9" id="KW-1185">Reference proteome</keyword>
<dbReference type="RefSeq" id="WP_218630150.1">
    <property type="nucleotide sequence ID" value="NZ_JAHVAI010000007.1"/>
</dbReference>
<evidence type="ECO:0000256" key="3">
    <source>
        <dbReference type="ARBA" id="ARBA00022692"/>
    </source>
</evidence>
<evidence type="ECO:0000256" key="4">
    <source>
        <dbReference type="ARBA" id="ARBA00022989"/>
    </source>
</evidence>
<gene>
    <name evidence="8" type="ORF">OE699_09090</name>
</gene>
<keyword evidence="5 6" id="KW-0472">Membrane</keyword>
<feature type="transmembrane region" description="Helical" evidence="6">
    <location>
        <begin position="210"/>
        <end position="230"/>
    </location>
</feature>
<evidence type="ECO:0000313" key="8">
    <source>
        <dbReference type="EMBL" id="MCV2879011.1"/>
    </source>
</evidence>
<feature type="transmembrane region" description="Helical" evidence="6">
    <location>
        <begin position="127"/>
        <end position="144"/>
    </location>
</feature>
<evidence type="ECO:0000259" key="7">
    <source>
        <dbReference type="Pfam" id="PF00892"/>
    </source>
</evidence>
<organism evidence="8 9">
    <name type="scientific">Sedimentimonas flavescens</name>
    <dbReference type="NCBI Taxonomy" id="2851012"/>
    <lineage>
        <taxon>Bacteria</taxon>
        <taxon>Pseudomonadati</taxon>
        <taxon>Pseudomonadota</taxon>
        <taxon>Alphaproteobacteria</taxon>
        <taxon>Rhodobacterales</taxon>
        <taxon>Rhodobacter group</taxon>
        <taxon>Sedimentimonas</taxon>
    </lineage>
</organism>
<dbReference type="PANTHER" id="PTHR22911">
    <property type="entry name" value="ACYL-MALONYL CONDENSING ENZYME-RELATED"/>
    <property type="match status" value="1"/>
</dbReference>
<proteinExistence type="inferred from homology"/>
<dbReference type="EMBL" id="JAOWKW010000006">
    <property type="protein sequence ID" value="MCV2879011.1"/>
    <property type="molecule type" value="Genomic_DNA"/>
</dbReference>
<feature type="transmembrane region" description="Helical" evidence="6">
    <location>
        <begin position="69"/>
        <end position="91"/>
    </location>
</feature>
<sequence length="325" mass="34956">MHAGRSNSKGAGLALLAMAIYATHDAVVKTLGERYSAVQIIFFAALLSFPILSLIMLKDKREGHLRPIHPWWVLARAICTVITGVCAFYAFSHLPLAQVYPILFAMPLLITILAIPVLGEKVGPHRWAAVIIGLLGVLIVVRPGQAELGLGHIAAMTAALCGSVASIIIRKIGNEERSVVMLLSPLLGNFLAMGAVLPLVWVPLELRDLGLLAVVALFGLTGAFLQILAYREGEAAIVAPMQYSQIVWAVIYGWFFFGEGIDGPTMLGAGVVIASGTYIVWRESTANVSQNRPVLQTRGRTETVTTPRSSLLQRALNLTGRSGTR</sequence>
<keyword evidence="3 6" id="KW-0812">Transmembrane</keyword>
<dbReference type="InterPro" id="IPR000620">
    <property type="entry name" value="EamA_dom"/>
</dbReference>
<evidence type="ECO:0000256" key="1">
    <source>
        <dbReference type="ARBA" id="ARBA00004141"/>
    </source>
</evidence>